<gene>
    <name evidence="2" type="ORF">IPJ27_19365</name>
</gene>
<feature type="domain" description="Carboxysome Shell Carbonic Anhydrase catalytic" evidence="1">
    <location>
        <begin position="95"/>
        <end position="171"/>
    </location>
</feature>
<dbReference type="EMBL" id="JADJMH010000023">
    <property type="protein sequence ID" value="MBK7676746.1"/>
    <property type="molecule type" value="Genomic_DNA"/>
</dbReference>
<evidence type="ECO:0000259" key="1">
    <source>
        <dbReference type="Pfam" id="PF20686"/>
    </source>
</evidence>
<dbReference type="InterPro" id="IPR048539">
    <property type="entry name" value="CsoSCA_cat"/>
</dbReference>
<protein>
    <recommendedName>
        <fullName evidence="1">Carboxysome Shell Carbonic Anhydrase catalytic domain-containing protein</fullName>
    </recommendedName>
</protein>
<dbReference type="Proteomes" id="UP000697998">
    <property type="component" value="Unassembled WGS sequence"/>
</dbReference>
<accession>A0A935UH55</accession>
<dbReference type="AlphaFoldDB" id="A0A935UH55"/>
<evidence type="ECO:0000313" key="3">
    <source>
        <dbReference type="Proteomes" id="UP000697998"/>
    </source>
</evidence>
<organism evidence="2 3">
    <name type="scientific">Candidatus Accumulibacter proximus</name>
    <dbReference type="NCBI Taxonomy" id="2954385"/>
    <lineage>
        <taxon>Bacteria</taxon>
        <taxon>Pseudomonadati</taxon>
        <taxon>Pseudomonadota</taxon>
        <taxon>Betaproteobacteria</taxon>
        <taxon>Candidatus Accumulibacter</taxon>
    </lineage>
</organism>
<evidence type="ECO:0000313" key="2">
    <source>
        <dbReference type="EMBL" id="MBK7676746.1"/>
    </source>
</evidence>
<comment type="caution">
    <text evidence="2">The sequence shown here is derived from an EMBL/GenBank/DDBJ whole genome shotgun (WGS) entry which is preliminary data.</text>
</comment>
<sequence>MDIHGKPIEERIDWLFGLADRHSTIFRSPEAWLARERYLAEHPTAIAVLKCMDGRINIPVATNTPVGILMPFRNLGGIFDLGWPHLGEVLAHHVQRVVSAGRNVVFLVTYHYSQGDPRRGCAGFQYDTAAAIAHTYEIRRQVEHIFGTDHSTVYPLVCGFETDEDALVIHGTAGDKLDLATLTSTDRATLELRLAALLPDMPARMRADLLPLFYGNLEHIENVRAQIRRNERLLDIEHREWMICLGRGFDFLHTPNIALIIGPYSPNLDVPIRRAAGIIEANMQAGRIPDDGFLLLASVPYDEIGVDRARAELKSRFLSTFAADVIRAEFPRLGEQMAIRTAVLDWRSRTLETIAVNQEQGGQAAIKNRITP</sequence>
<reference evidence="2 3" key="1">
    <citation type="submission" date="2020-10" db="EMBL/GenBank/DDBJ databases">
        <title>Connecting structure to function with the recovery of over 1000 high-quality activated sludge metagenome-assembled genomes encoding full-length rRNA genes using long-read sequencing.</title>
        <authorList>
            <person name="Singleton C.M."/>
            <person name="Petriglieri F."/>
            <person name="Kristensen J.M."/>
            <person name="Kirkegaard R.H."/>
            <person name="Michaelsen T.Y."/>
            <person name="Andersen M.H."/>
            <person name="Karst S.M."/>
            <person name="Dueholm M.S."/>
            <person name="Nielsen P.H."/>
            <person name="Albertsen M."/>
        </authorList>
    </citation>
    <scope>NUCLEOTIDE SEQUENCE [LARGE SCALE GENOMIC DNA]</scope>
    <source>
        <strain evidence="2">EsbW_18-Q3-R4-48_BATAC.285</strain>
    </source>
</reference>
<name>A0A935UH55_9PROT</name>
<proteinExistence type="predicted"/>
<dbReference type="Pfam" id="PF20686">
    <property type="entry name" value="CsoSCA_cat"/>
    <property type="match status" value="1"/>
</dbReference>